<keyword evidence="5" id="KW-1185">Reference proteome</keyword>
<evidence type="ECO:0000313" key="5">
    <source>
        <dbReference type="Proteomes" id="UP000530060"/>
    </source>
</evidence>
<protein>
    <submittedName>
        <fullName evidence="4">Alpha-maltose-1-phosphate synthase</fullName>
        <ecNumber evidence="4">2.4.1.342</ecNumber>
    </submittedName>
</protein>
<reference evidence="4 5" key="1">
    <citation type="submission" date="2020-06" db="EMBL/GenBank/DDBJ databases">
        <authorList>
            <person name="Criscuolo A."/>
        </authorList>
    </citation>
    <scope>NUCLEOTIDE SEQUENCE [LARGE SCALE GENOMIC DNA]</scope>
    <source>
        <strain evidence="5">CIP 111411</strain>
    </source>
</reference>
<dbReference type="PANTHER" id="PTHR46401">
    <property type="entry name" value="GLYCOSYLTRANSFERASE WBBK-RELATED"/>
    <property type="match status" value="1"/>
</dbReference>
<dbReference type="CDD" id="cd03809">
    <property type="entry name" value="GT4_MtfB-like"/>
    <property type="match status" value="1"/>
</dbReference>
<dbReference type="AlphaFoldDB" id="A0A6V6ZAF1"/>
<proteinExistence type="predicted"/>
<dbReference type="Gene3D" id="3.40.50.2000">
    <property type="entry name" value="Glycogen Phosphorylase B"/>
    <property type="match status" value="2"/>
</dbReference>
<dbReference type="PANTHER" id="PTHR46401:SF2">
    <property type="entry name" value="GLYCOSYLTRANSFERASE WBBK-RELATED"/>
    <property type="match status" value="1"/>
</dbReference>
<evidence type="ECO:0000256" key="1">
    <source>
        <dbReference type="ARBA" id="ARBA00022679"/>
    </source>
</evidence>
<sequence>MKVLFDYQIFAMQQYGGISRYFFELIKRFENSENDYLLGTKFTNNAYLNSNTFSNVYPFFPNFNFRGKERFIDLVNKSNTLRYVQKSDFDVFHPTYYDDYFFNNLGDKPYVVTFYDMIHEKFSDSFSDLKSLEKTIMQKSRIAKKAHRIIAISEHTKNDIIDIYNIDKDKIDVVYLGNSLINTEQGEEAIVNDNYLLFVGNRSGYKNFSYFVKTISILLIENKLKLVCGGGGNFSIEELNLLKDLGLQNHVVLIKEINDAILSNLYTNALFFVFPSLYEGFGIPVLESFACNCPTLLSNGGSLPEIGGNGAVYFDLNDDQSLFNAVFNLINDAKLRNELIQQANIRLQNFSWDKTFEDTIKVYQKII</sequence>
<dbReference type="Pfam" id="PF13439">
    <property type="entry name" value="Glyco_transf_4"/>
    <property type="match status" value="1"/>
</dbReference>
<keyword evidence="4" id="KW-0328">Glycosyltransferase</keyword>
<evidence type="ECO:0000259" key="2">
    <source>
        <dbReference type="Pfam" id="PF00534"/>
    </source>
</evidence>
<dbReference type="GO" id="GO:0016757">
    <property type="term" value="F:glycosyltransferase activity"/>
    <property type="evidence" value="ECO:0007669"/>
    <property type="project" value="UniProtKB-KW"/>
</dbReference>
<dbReference type="EC" id="2.4.1.342" evidence="4"/>
<evidence type="ECO:0000313" key="4">
    <source>
        <dbReference type="EMBL" id="CAD0008526.1"/>
    </source>
</evidence>
<dbReference type="RefSeq" id="WP_180910449.1">
    <property type="nucleotide sequence ID" value="NZ_CAIJDP010000088.1"/>
</dbReference>
<gene>
    <name evidence="4" type="primary">glgM</name>
    <name evidence="4" type="ORF">FLAT13_04437</name>
</gene>
<dbReference type="Pfam" id="PF00534">
    <property type="entry name" value="Glycos_transf_1"/>
    <property type="match status" value="1"/>
</dbReference>
<dbReference type="EMBL" id="CAIJDP010000088">
    <property type="protein sequence ID" value="CAD0008526.1"/>
    <property type="molecule type" value="Genomic_DNA"/>
</dbReference>
<dbReference type="InterPro" id="IPR028098">
    <property type="entry name" value="Glyco_trans_4-like_N"/>
</dbReference>
<organism evidence="4 5">
    <name type="scientific">Flavobacterium salmonis</name>
    <dbReference type="NCBI Taxonomy" id="2654844"/>
    <lineage>
        <taxon>Bacteria</taxon>
        <taxon>Pseudomonadati</taxon>
        <taxon>Bacteroidota</taxon>
        <taxon>Flavobacteriia</taxon>
        <taxon>Flavobacteriales</taxon>
        <taxon>Flavobacteriaceae</taxon>
        <taxon>Flavobacterium</taxon>
    </lineage>
</organism>
<dbReference type="GO" id="GO:0009103">
    <property type="term" value="P:lipopolysaccharide biosynthetic process"/>
    <property type="evidence" value="ECO:0007669"/>
    <property type="project" value="TreeGrafter"/>
</dbReference>
<dbReference type="SUPFAM" id="SSF53756">
    <property type="entry name" value="UDP-Glycosyltransferase/glycogen phosphorylase"/>
    <property type="match status" value="1"/>
</dbReference>
<feature type="domain" description="Glycosyltransferase subfamily 4-like N-terminal" evidence="3">
    <location>
        <begin position="15"/>
        <end position="177"/>
    </location>
</feature>
<name>A0A6V6ZAF1_9FLAO</name>
<dbReference type="Proteomes" id="UP000530060">
    <property type="component" value="Unassembled WGS sequence"/>
</dbReference>
<comment type="caution">
    <text evidence="4">The sequence shown here is derived from an EMBL/GenBank/DDBJ whole genome shotgun (WGS) entry which is preliminary data.</text>
</comment>
<evidence type="ECO:0000259" key="3">
    <source>
        <dbReference type="Pfam" id="PF13439"/>
    </source>
</evidence>
<feature type="domain" description="Glycosyl transferase family 1" evidence="2">
    <location>
        <begin position="190"/>
        <end position="343"/>
    </location>
</feature>
<accession>A0A6V6ZAF1</accession>
<keyword evidence="1 4" id="KW-0808">Transferase</keyword>
<dbReference type="InterPro" id="IPR001296">
    <property type="entry name" value="Glyco_trans_1"/>
</dbReference>